<dbReference type="GO" id="GO:0004386">
    <property type="term" value="F:helicase activity"/>
    <property type="evidence" value="ECO:0007669"/>
    <property type="project" value="UniProtKB-KW"/>
</dbReference>
<evidence type="ECO:0000313" key="2">
    <source>
        <dbReference type="EMBL" id="MCQ4638639.1"/>
    </source>
</evidence>
<feature type="non-terminal residue" evidence="2">
    <location>
        <position position="265"/>
    </location>
</feature>
<evidence type="ECO:0000256" key="1">
    <source>
        <dbReference type="SAM" id="Coils"/>
    </source>
</evidence>
<name>A0ABT1RTU9_9FIRM</name>
<protein>
    <submittedName>
        <fullName evidence="2">Helicase</fullName>
    </submittedName>
</protein>
<keyword evidence="1" id="KW-0175">Coiled coil</keyword>
<keyword evidence="2" id="KW-0378">Hydrolase</keyword>
<accession>A0ABT1RTU9</accession>
<sequence length="265" mass="30206">MTEGTFDAYLYQIIENKQKFISQIMTSKSPARTAEDIDEVALSYAEIKALASGNPAIKEKMDLDVQVSKLQLLKQNFLSQKYDLEDQVTRKFPKEIEMLEQEIAAYQTDIRLAKEHTPAEREIFPIMEIQGTDYGDKQKAGQALLEACRRMNSPKPVAVGKYRGFAMELRYNSFEREFQIALKGTRSHIITLGTDAHGNITRLDNAIARLEDKRESCQQQLIQVKARLATAKQEAKQEFAQEKELAEKLARLGELNALLDMDKND</sequence>
<reference evidence="2 3" key="1">
    <citation type="submission" date="2022-06" db="EMBL/GenBank/DDBJ databases">
        <title>Isolation of gut microbiota from human fecal samples.</title>
        <authorList>
            <person name="Pamer E.G."/>
            <person name="Barat B."/>
            <person name="Waligurski E."/>
            <person name="Medina S."/>
            <person name="Paddock L."/>
            <person name="Mostad J."/>
        </authorList>
    </citation>
    <scope>NUCLEOTIDE SEQUENCE [LARGE SCALE GENOMIC DNA]</scope>
    <source>
        <strain evidence="2 3">SL.3.17</strain>
    </source>
</reference>
<evidence type="ECO:0000313" key="3">
    <source>
        <dbReference type="Proteomes" id="UP001524502"/>
    </source>
</evidence>
<gene>
    <name evidence="2" type="ORF">NE619_18085</name>
</gene>
<comment type="caution">
    <text evidence="2">The sequence shown here is derived from an EMBL/GenBank/DDBJ whole genome shotgun (WGS) entry which is preliminary data.</text>
</comment>
<keyword evidence="2" id="KW-0347">Helicase</keyword>
<dbReference type="EMBL" id="JANFXK010000069">
    <property type="protein sequence ID" value="MCQ4638639.1"/>
    <property type="molecule type" value="Genomic_DNA"/>
</dbReference>
<feature type="coiled-coil region" evidence="1">
    <location>
        <begin position="200"/>
        <end position="252"/>
    </location>
</feature>
<keyword evidence="2" id="KW-0547">Nucleotide-binding</keyword>
<keyword evidence="2" id="KW-0067">ATP-binding</keyword>
<keyword evidence="3" id="KW-1185">Reference proteome</keyword>
<proteinExistence type="predicted"/>
<organism evidence="2 3">
    <name type="scientific">Anaerovorax odorimutans</name>
    <dbReference type="NCBI Taxonomy" id="109327"/>
    <lineage>
        <taxon>Bacteria</taxon>
        <taxon>Bacillati</taxon>
        <taxon>Bacillota</taxon>
        <taxon>Clostridia</taxon>
        <taxon>Peptostreptococcales</taxon>
        <taxon>Anaerovoracaceae</taxon>
        <taxon>Anaerovorax</taxon>
    </lineage>
</organism>
<dbReference type="Proteomes" id="UP001524502">
    <property type="component" value="Unassembled WGS sequence"/>
</dbReference>